<keyword evidence="2" id="KW-1185">Reference proteome</keyword>
<dbReference type="AlphaFoldDB" id="T1H2W0"/>
<dbReference type="HOGENOM" id="CLU_738271_0_0_1"/>
<evidence type="ECO:0000313" key="1">
    <source>
        <dbReference type="EnsemblMetazoa" id="MESCA010566-PA"/>
    </source>
</evidence>
<proteinExistence type="predicted"/>
<accession>T1H2W0</accession>
<reference evidence="2" key="1">
    <citation type="submission" date="2013-02" db="EMBL/GenBank/DDBJ databases">
        <authorList>
            <person name="Hughes D."/>
        </authorList>
    </citation>
    <scope>NUCLEOTIDE SEQUENCE</scope>
    <source>
        <strain>Durham</strain>
        <strain evidence="2">NC isolate 2 -- Noor lab</strain>
    </source>
</reference>
<organism evidence="1 2">
    <name type="scientific">Megaselia scalaris</name>
    <name type="common">Humpbacked fly</name>
    <name type="synonym">Phora scalaris</name>
    <dbReference type="NCBI Taxonomy" id="36166"/>
    <lineage>
        <taxon>Eukaryota</taxon>
        <taxon>Metazoa</taxon>
        <taxon>Ecdysozoa</taxon>
        <taxon>Arthropoda</taxon>
        <taxon>Hexapoda</taxon>
        <taxon>Insecta</taxon>
        <taxon>Pterygota</taxon>
        <taxon>Neoptera</taxon>
        <taxon>Endopterygota</taxon>
        <taxon>Diptera</taxon>
        <taxon>Brachycera</taxon>
        <taxon>Muscomorpha</taxon>
        <taxon>Platypezoidea</taxon>
        <taxon>Phoridae</taxon>
        <taxon>Megaseliini</taxon>
        <taxon>Megaselia</taxon>
    </lineage>
</organism>
<dbReference type="EMBL" id="CAQQ02193205">
    <property type="status" value="NOT_ANNOTATED_CDS"/>
    <property type="molecule type" value="Genomic_DNA"/>
</dbReference>
<protein>
    <submittedName>
        <fullName evidence="1">Uncharacterized protein</fullName>
    </submittedName>
</protein>
<dbReference type="EnsemblMetazoa" id="MESCA010566-RA">
    <property type="protein sequence ID" value="MESCA010566-PA"/>
    <property type="gene ID" value="MESCA010566"/>
</dbReference>
<evidence type="ECO:0000313" key="2">
    <source>
        <dbReference type="Proteomes" id="UP000015102"/>
    </source>
</evidence>
<sequence length="375" mass="43103">MVPITGNKQEENVVISTFEIDEIPTQLKQTQTLPNVSDMFVLTDDPENPVAFNNITEDEIMHNTPDNIILHNIDTISAEQPQSADISSNPLVTIKDVSSNPYVAIKAEVLSAVDNLPRRPKPIQSSSPSYLSARLDNSELAPVPNPPEEDDEIPLWKKWYDVLKNCPPREYVSPPKSPRKKRPRKKITTQIETERSMSPVFLPPEERNRTVIPSQRTIQRSMSPVFLPPEERNRAVIPSQRPIQGASESMSNVIQHPDKVNVHHEEMISSFNNQFKKFEAKWKKKIEAGEKSPNWWNRREMFFAGIVQQIEDVKNNEIYAVEKKNNLHLKDGESILYLLKELKIKKEIRISELLEKNEATFNPIINGKLYINIIY</sequence>
<reference evidence="1" key="2">
    <citation type="submission" date="2015-06" db="UniProtKB">
        <authorList>
            <consortium name="EnsemblMetazoa"/>
        </authorList>
    </citation>
    <scope>IDENTIFICATION</scope>
</reference>
<dbReference type="EMBL" id="CAQQ02193206">
    <property type="status" value="NOT_ANNOTATED_CDS"/>
    <property type="molecule type" value="Genomic_DNA"/>
</dbReference>
<name>T1H2W0_MEGSC</name>
<dbReference type="Proteomes" id="UP000015102">
    <property type="component" value="Unassembled WGS sequence"/>
</dbReference>